<dbReference type="InterPro" id="IPR001128">
    <property type="entry name" value="Cyt_P450"/>
</dbReference>
<dbReference type="GO" id="GO:0004497">
    <property type="term" value="F:monooxygenase activity"/>
    <property type="evidence" value="ECO:0007669"/>
    <property type="project" value="InterPro"/>
</dbReference>
<dbReference type="Proteomes" id="UP001054252">
    <property type="component" value="Unassembled WGS sequence"/>
</dbReference>
<dbReference type="GO" id="GO:0005506">
    <property type="term" value="F:iron ion binding"/>
    <property type="evidence" value="ECO:0007669"/>
    <property type="project" value="InterPro"/>
</dbReference>
<proteinExistence type="inferred from homology"/>
<evidence type="ECO:0000256" key="3">
    <source>
        <dbReference type="ARBA" id="ARBA00023004"/>
    </source>
</evidence>
<dbReference type="PANTHER" id="PTHR47950">
    <property type="entry name" value="CYTOCHROME P450, FAMILY 76, SUBFAMILY C, POLYPEPTIDE 5-RELATED"/>
    <property type="match status" value="1"/>
</dbReference>
<organism evidence="4 5">
    <name type="scientific">Rubroshorea leprosula</name>
    <dbReference type="NCBI Taxonomy" id="152421"/>
    <lineage>
        <taxon>Eukaryota</taxon>
        <taxon>Viridiplantae</taxon>
        <taxon>Streptophyta</taxon>
        <taxon>Embryophyta</taxon>
        <taxon>Tracheophyta</taxon>
        <taxon>Spermatophyta</taxon>
        <taxon>Magnoliopsida</taxon>
        <taxon>eudicotyledons</taxon>
        <taxon>Gunneridae</taxon>
        <taxon>Pentapetalae</taxon>
        <taxon>rosids</taxon>
        <taxon>malvids</taxon>
        <taxon>Malvales</taxon>
        <taxon>Dipterocarpaceae</taxon>
        <taxon>Rubroshorea</taxon>
    </lineage>
</organism>
<evidence type="ECO:0008006" key="6">
    <source>
        <dbReference type="Google" id="ProtNLM"/>
    </source>
</evidence>
<dbReference type="InterPro" id="IPR036396">
    <property type="entry name" value="Cyt_P450_sf"/>
</dbReference>
<keyword evidence="2" id="KW-0479">Metal-binding</keyword>
<evidence type="ECO:0000256" key="1">
    <source>
        <dbReference type="ARBA" id="ARBA00010617"/>
    </source>
</evidence>
<evidence type="ECO:0000256" key="2">
    <source>
        <dbReference type="ARBA" id="ARBA00022723"/>
    </source>
</evidence>
<evidence type="ECO:0000313" key="4">
    <source>
        <dbReference type="EMBL" id="GKU98301.1"/>
    </source>
</evidence>
<dbReference type="GO" id="GO:0020037">
    <property type="term" value="F:heme binding"/>
    <property type="evidence" value="ECO:0007669"/>
    <property type="project" value="InterPro"/>
</dbReference>
<comment type="similarity">
    <text evidence="1">Belongs to the cytochrome P450 family.</text>
</comment>
<dbReference type="EMBL" id="BPVZ01000012">
    <property type="protein sequence ID" value="GKU98301.1"/>
    <property type="molecule type" value="Genomic_DNA"/>
</dbReference>
<comment type="caution">
    <text evidence="4">The sequence shown here is derived from an EMBL/GenBank/DDBJ whole genome shotgun (WGS) entry which is preliminary data.</text>
</comment>
<dbReference type="Pfam" id="PF00067">
    <property type="entry name" value="p450"/>
    <property type="match status" value="1"/>
</dbReference>
<dbReference type="AlphaFoldDB" id="A0AAV5IKT9"/>
<name>A0AAV5IKT9_9ROSI</name>
<dbReference type="Gene3D" id="1.10.630.10">
    <property type="entry name" value="Cytochrome P450"/>
    <property type="match status" value="1"/>
</dbReference>
<dbReference type="PRINTS" id="PR00465">
    <property type="entry name" value="EP450IV"/>
</dbReference>
<evidence type="ECO:0000313" key="5">
    <source>
        <dbReference type="Proteomes" id="UP001054252"/>
    </source>
</evidence>
<accession>A0AAV5IKT9</accession>
<sequence>MVELLRNPASMRKVKEELNRVVGLNEEVEESDIKELPYMQAVVKERLRLHPPGPFLIPRNAMEDTNFMGFVIPKDTQILVNAWAIGRDPDAWEDPLMFKLERFFFVGRFEKEDAGGRR</sequence>
<dbReference type="GO" id="GO:0016705">
    <property type="term" value="F:oxidoreductase activity, acting on paired donors, with incorporation or reduction of molecular oxygen"/>
    <property type="evidence" value="ECO:0007669"/>
    <property type="project" value="InterPro"/>
</dbReference>
<keyword evidence="3" id="KW-0408">Iron</keyword>
<dbReference type="PANTHER" id="PTHR47950:SF15">
    <property type="entry name" value="CYTOCHROME P450"/>
    <property type="match status" value="1"/>
</dbReference>
<gene>
    <name evidence="4" type="ORF">SLEP1_g11321</name>
</gene>
<dbReference type="SUPFAM" id="SSF48264">
    <property type="entry name" value="Cytochrome P450"/>
    <property type="match status" value="1"/>
</dbReference>
<protein>
    <recommendedName>
        <fullName evidence="6">Cytochrome P450</fullName>
    </recommendedName>
</protein>
<keyword evidence="5" id="KW-1185">Reference proteome</keyword>
<reference evidence="4 5" key="1">
    <citation type="journal article" date="2021" name="Commun. Biol.">
        <title>The genome of Shorea leprosula (Dipterocarpaceae) highlights the ecological relevance of drought in aseasonal tropical rainforests.</title>
        <authorList>
            <person name="Ng K.K.S."/>
            <person name="Kobayashi M.J."/>
            <person name="Fawcett J.A."/>
            <person name="Hatakeyama M."/>
            <person name="Paape T."/>
            <person name="Ng C.H."/>
            <person name="Ang C.C."/>
            <person name="Tnah L.H."/>
            <person name="Lee C.T."/>
            <person name="Nishiyama T."/>
            <person name="Sese J."/>
            <person name="O'Brien M.J."/>
            <person name="Copetti D."/>
            <person name="Mohd Noor M.I."/>
            <person name="Ong R.C."/>
            <person name="Putra M."/>
            <person name="Sireger I.Z."/>
            <person name="Indrioko S."/>
            <person name="Kosugi Y."/>
            <person name="Izuno A."/>
            <person name="Isagi Y."/>
            <person name="Lee S.L."/>
            <person name="Shimizu K.K."/>
        </authorList>
    </citation>
    <scope>NUCLEOTIDE SEQUENCE [LARGE SCALE GENOMIC DNA]</scope>
    <source>
        <strain evidence="4">214</strain>
    </source>
</reference>
<dbReference type="InterPro" id="IPR002403">
    <property type="entry name" value="Cyt_P450_E_grp-IV"/>
</dbReference>